<sequence>MMLNFLMSREGERSVRPPGVAEGQAALEQPMILAHLGMASGEQSRIQGFRTGNPIRSIWGWHSYRPDIEEHFRTPITRQEMDVEELPLACMWCSSMKSGRARVNKEPFVADEYIERLVWRTPGGGSRGGSEAFDPKRLLEEFVNHIQELQIMDERIQRKVEKLEQQCQKEAKEFAKKVQELQKSNQVAFQHFQELDEHISYVATKVCHLGDQLEGVNTPRQRAVEAQKLMKYFNEFLDGELKSDVFTNSEKLMNLIIGFLFLRFSEVKSKIASKYHDLECQLIQEFTNAQRRGEISRMREVAAVLLHFKGAYLRNDIFEDAAILCQRVNKQVGDVFSNPEAVLAKLIQNVFEIKLQSFVRDQLEECRKSDAEQYLKSLYDLYTRTLNCMIGQMKHILAAEQKKTDFKPEDENNVLIQYTNADTHICIISVEKLLQACVKVCVYVRKQVEKIKNSMDGKNVDTVLMELGVRFHRLIYEHLQQYSYSCMGGMLAICDVAEYRKCAKDFKIPMVLHLFDTLHALCNLLVVAPDNLKQVCSGEQLASLDKSILHSFVQLRADYRAARLARHFS</sequence>
<dbReference type="PANTHER" id="PTHR12100">
    <property type="entry name" value="SEC10"/>
    <property type="match status" value="1"/>
</dbReference>
<feature type="domain" description="Exocyst complex component Sec10 N-terminal" evidence="10">
    <location>
        <begin position="135"/>
        <end position="243"/>
    </location>
</feature>
<proteinExistence type="inferred from homology"/>
<evidence type="ECO:0000256" key="6">
    <source>
        <dbReference type="ARBA" id="ARBA00031471"/>
    </source>
</evidence>
<feature type="domain" description="Exocyst complex component Sec10-like alpha-helical bundle" evidence="9">
    <location>
        <begin position="384"/>
        <end position="568"/>
    </location>
</feature>
<evidence type="ECO:0000256" key="8">
    <source>
        <dbReference type="SAM" id="MobiDB-lite"/>
    </source>
</evidence>
<gene>
    <name evidence="11" type="ORF">LTLLF_160585</name>
</gene>
<dbReference type="Pfam" id="PF20667">
    <property type="entry name" value="Sec10_N"/>
    <property type="match status" value="1"/>
</dbReference>
<dbReference type="PANTHER" id="PTHR12100:SF0">
    <property type="entry name" value="EXOCYST COMPLEX COMPONENT 5"/>
    <property type="match status" value="1"/>
</dbReference>
<evidence type="ECO:0000256" key="2">
    <source>
        <dbReference type="ARBA" id="ARBA00017524"/>
    </source>
</evidence>
<dbReference type="GO" id="GO:0000145">
    <property type="term" value="C:exocyst"/>
    <property type="evidence" value="ECO:0007669"/>
    <property type="project" value="TreeGrafter"/>
</dbReference>
<dbReference type="AlphaFoldDB" id="A0A8J6KS60"/>
<dbReference type="Pfam" id="PF07393">
    <property type="entry name" value="Sec10_HB"/>
    <property type="match status" value="2"/>
</dbReference>
<dbReference type="Proteomes" id="UP000710432">
    <property type="component" value="Unassembled WGS sequence"/>
</dbReference>
<evidence type="ECO:0000259" key="9">
    <source>
        <dbReference type="Pfam" id="PF07393"/>
    </source>
</evidence>
<comment type="caution">
    <text evidence="11">The sequence shown here is derived from an EMBL/GenBank/DDBJ whole genome shotgun (WGS) entry which is preliminary data.</text>
</comment>
<dbReference type="InterPro" id="IPR048627">
    <property type="entry name" value="Sec10_HB"/>
</dbReference>
<accession>A0A8J6KS60</accession>
<organism evidence="11 12">
    <name type="scientific">Microtus ochrogaster</name>
    <name type="common">Prairie vole</name>
    <dbReference type="NCBI Taxonomy" id="79684"/>
    <lineage>
        <taxon>Eukaryota</taxon>
        <taxon>Metazoa</taxon>
        <taxon>Chordata</taxon>
        <taxon>Craniata</taxon>
        <taxon>Vertebrata</taxon>
        <taxon>Euteleostomi</taxon>
        <taxon>Mammalia</taxon>
        <taxon>Eutheria</taxon>
        <taxon>Euarchontoglires</taxon>
        <taxon>Glires</taxon>
        <taxon>Rodentia</taxon>
        <taxon>Myomorpha</taxon>
        <taxon>Muroidea</taxon>
        <taxon>Cricetidae</taxon>
        <taxon>Arvicolinae</taxon>
        <taxon>Microtus</taxon>
    </lineage>
</organism>
<evidence type="ECO:0000256" key="5">
    <source>
        <dbReference type="ARBA" id="ARBA00023054"/>
    </source>
</evidence>
<protein>
    <recommendedName>
        <fullName evidence="2">Exocyst complex component 5</fullName>
    </recommendedName>
    <alternativeName>
        <fullName evidence="6">Exocyst complex component Sec10</fullName>
    </alternativeName>
</protein>
<keyword evidence="3" id="KW-0813">Transport</keyword>
<reference evidence="11" key="1">
    <citation type="submission" date="2020-03" db="EMBL/GenBank/DDBJ databases">
        <title>Studies in the Genomics of Life Span.</title>
        <authorList>
            <person name="Glass D."/>
        </authorList>
    </citation>
    <scope>NUCLEOTIDE SEQUENCE</scope>
    <source>
        <strain evidence="11">LTLLF</strain>
        <tissue evidence="11">Muscle</tissue>
    </source>
</reference>
<evidence type="ECO:0000256" key="4">
    <source>
        <dbReference type="ARBA" id="ARBA00022483"/>
    </source>
</evidence>
<evidence type="ECO:0000256" key="7">
    <source>
        <dbReference type="SAM" id="Coils"/>
    </source>
</evidence>
<feature type="domain" description="Exocyst complex component Sec10-like alpha-helical bundle" evidence="9">
    <location>
        <begin position="263"/>
        <end position="311"/>
    </location>
</feature>
<evidence type="ECO:0000313" key="12">
    <source>
        <dbReference type="Proteomes" id="UP000710432"/>
    </source>
</evidence>
<comment type="similarity">
    <text evidence="1">Belongs to the SEC10 family.</text>
</comment>
<evidence type="ECO:0000256" key="3">
    <source>
        <dbReference type="ARBA" id="ARBA00022448"/>
    </source>
</evidence>
<dbReference type="EMBL" id="JAATJU010022999">
    <property type="protein sequence ID" value="KAH0509063.1"/>
    <property type="molecule type" value="Genomic_DNA"/>
</dbReference>
<keyword evidence="4" id="KW-0268">Exocytosis</keyword>
<evidence type="ECO:0000259" key="10">
    <source>
        <dbReference type="Pfam" id="PF20667"/>
    </source>
</evidence>
<keyword evidence="5 7" id="KW-0175">Coiled coil</keyword>
<dbReference type="InterPro" id="IPR009976">
    <property type="entry name" value="Sec10-like"/>
</dbReference>
<feature type="coiled-coil region" evidence="7">
    <location>
        <begin position="146"/>
        <end position="184"/>
    </location>
</feature>
<evidence type="ECO:0000313" key="11">
    <source>
        <dbReference type="EMBL" id="KAH0509063.1"/>
    </source>
</evidence>
<name>A0A8J6KS60_MICOH</name>
<evidence type="ECO:0000256" key="1">
    <source>
        <dbReference type="ARBA" id="ARBA00006572"/>
    </source>
</evidence>
<dbReference type="InterPro" id="IPR048625">
    <property type="entry name" value="Sec10_N"/>
</dbReference>
<dbReference type="GO" id="GO:0006893">
    <property type="term" value="P:Golgi to plasma membrane transport"/>
    <property type="evidence" value="ECO:0007669"/>
    <property type="project" value="TreeGrafter"/>
</dbReference>
<feature type="region of interest" description="Disordered" evidence="8">
    <location>
        <begin position="1"/>
        <end position="21"/>
    </location>
</feature>
<dbReference type="GO" id="GO:0006887">
    <property type="term" value="P:exocytosis"/>
    <property type="evidence" value="ECO:0007669"/>
    <property type="project" value="UniProtKB-KW"/>
</dbReference>